<dbReference type="RefSeq" id="WP_413264481.1">
    <property type="nucleotide sequence ID" value="NZ_JBHFNR010000131.1"/>
</dbReference>
<dbReference type="InterPro" id="IPR036587">
    <property type="entry name" value="NucleaseA_inhib-like_sf"/>
</dbReference>
<name>A0ABV4XT18_9CYAN</name>
<gene>
    <name evidence="1" type="ORF">ACE1CI_18165</name>
</gene>
<evidence type="ECO:0000313" key="2">
    <source>
        <dbReference type="Proteomes" id="UP001576784"/>
    </source>
</evidence>
<dbReference type="Pfam" id="PF07924">
    <property type="entry name" value="NuiA"/>
    <property type="match status" value="1"/>
</dbReference>
<dbReference type="InterPro" id="IPR012489">
    <property type="entry name" value="NucleaseA_inhib-like"/>
</dbReference>
<dbReference type="Gene3D" id="3.40.1460.10">
    <property type="entry name" value="Nuclease A inhibitor-like"/>
    <property type="match status" value="2"/>
</dbReference>
<organism evidence="1 2">
    <name type="scientific">Floridaenema flaviceps BLCC-F50</name>
    <dbReference type="NCBI Taxonomy" id="3153642"/>
    <lineage>
        <taxon>Bacteria</taxon>
        <taxon>Bacillati</taxon>
        <taxon>Cyanobacteriota</taxon>
        <taxon>Cyanophyceae</taxon>
        <taxon>Oscillatoriophycideae</taxon>
        <taxon>Aerosakkonematales</taxon>
        <taxon>Aerosakkonemataceae</taxon>
        <taxon>Floridanema</taxon>
        <taxon>Floridanema flaviceps</taxon>
    </lineage>
</organism>
<evidence type="ECO:0000313" key="1">
    <source>
        <dbReference type="EMBL" id="MFB2894839.1"/>
    </source>
</evidence>
<comment type="caution">
    <text evidence="1">The sequence shown here is derived from an EMBL/GenBank/DDBJ whole genome shotgun (WGS) entry which is preliminary data.</text>
</comment>
<proteinExistence type="predicted"/>
<sequence length="248" mass="28643">MNLKTEQLLATLEVITEGLWYSTESDAPIKPFVWEFAKKGNFNLINFLTDKNRLQMVNLSNYSKAYQRATKTLKHQQPIALIEELQSHLTDLEFYSVDKDSLFFQMIVGKTTDDAWVGLTVARSKYCSFGNPLSVKDGYTSQQAEVLLTKIDPFLQKMKLLLKPELHKDTKIIWEVAASKTEVLIKLVNACQLVETYQYFSLQNQELDNFLTNQLQQLRSYVINWNIYAIGQITNEDWLGISTSGYWS</sequence>
<keyword evidence="2" id="KW-1185">Reference proteome</keyword>
<accession>A0ABV4XT18</accession>
<protein>
    <submittedName>
        <fullName evidence="1">Nuclease A inhibitor family protein</fullName>
    </submittedName>
</protein>
<dbReference type="SUPFAM" id="SSF82602">
    <property type="entry name" value="Nuclease A inhibitor (NuiA)"/>
    <property type="match status" value="1"/>
</dbReference>
<dbReference type="EMBL" id="JBHFNR010000131">
    <property type="protein sequence ID" value="MFB2894839.1"/>
    <property type="molecule type" value="Genomic_DNA"/>
</dbReference>
<dbReference type="Proteomes" id="UP001576784">
    <property type="component" value="Unassembled WGS sequence"/>
</dbReference>
<reference evidence="1 2" key="1">
    <citation type="submission" date="2024-09" db="EMBL/GenBank/DDBJ databases">
        <title>Floridaenema gen nov. (Aerosakkonemataceae, Aerosakkonematales ord. nov., Cyanobacteria) from benthic tropical and subtropical fresh waters, with the description of four new species.</title>
        <authorList>
            <person name="Moretto J.A."/>
            <person name="Berthold D.E."/>
            <person name="Lefler F.W."/>
            <person name="Huang I.-S."/>
            <person name="Laughinghouse H. IV."/>
        </authorList>
    </citation>
    <scope>NUCLEOTIDE SEQUENCE [LARGE SCALE GENOMIC DNA]</scope>
    <source>
        <strain evidence="1 2">BLCC-F50</strain>
    </source>
</reference>